<organism evidence="2 3">
    <name type="scientific">Undibacterium terreum</name>
    <dbReference type="NCBI Taxonomy" id="1224302"/>
    <lineage>
        <taxon>Bacteria</taxon>
        <taxon>Pseudomonadati</taxon>
        <taxon>Pseudomonadota</taxon>
        <taxon>Betaproteobacteria</taxon>
        <taxon>Burkholderiales</taxon>
        <taxon>Oxalobacteraceae</taxon>
        <taxon>Undibacterium</taxon>
    </lineage>
</organism>
<name>A0A916UY48_9BURK</name>
<dbReference type="PIRSF" id="PIRSF037290">
    <property type="entry name" value="UCP037290"/>
    <property type="match status" value="1"/>
</dbReference>
<proteinExistence type="predicted"/>
<evidence type="ECO:0000256" key="1">
    <source>
        <dbReference type="SAM" id="MobiDB-lite"/>
    </source>
</evidence>
<keyword evidence="3" id="KW-1185">Reference proteome</keyword>
<dbReference type="RefSeq" id="WP_188568501.1">
    <property type="nucleotide sequence ID" value="NZ_BMED01000006.1"/>
</dbReference>
<dbReference type="Gene3D" id="3.40.50.300">
    <property type="entry name" value="P-loop containing nucleotide triphosphate hydrolases"/>
    <property type="match status" value="1"/>
</dbReference>
<sequence length="246" mass="26748">MSFNATQSAGAASVIAQMPHALWRANEMAAYRASTLPSGFRALDDELPNAGWPKSTLIELLLQQPGIGELQLLKPVLAALANTQRIALIQPPHLPHGAAFQGWGLRSESLFWIKAKSTADALWTTEQILKNGSCGAVILWQNNIRTDALRRLNLAAQSGDTTFWLMRPISARQDTSPAPLRLALRPAFGGVSIDIVKRRGPTSEEALFITLPDMPTTRHIQEKEHAPMDQRAPAAAAARSVPTLLV</sequence>
<dbReference type="SUPFAM" id="SSF52540">
    <property type="entry name" value="P-loop containing nucleoside triphosphate hydrolases"/>
    <property type="match status" value="1"/>
</dbReference>
<dbReference type="NCBIfam" id="NF033429">
    <property type="entry name" value="ImuA_translesion"/>
    <property type="match status" value="1"/>
</dbReference>
<dbReference type="AlphaFoldDB" id="A0A916UY48"/>
<reference evidence="2" key="2">
    <citation type="submission" date="2020-09" db="EMBL/GenBank/DDBJ databases">
        <authorList>
            <person name="Sun Q."/>
            <person name="Zhou Y."/>
        </authorList>
    </citation>
    <scope>NUCLEOTIDE SEQUENCE</scope>
    <source>
        <strain evidence="2">CGMCC 1.10998</strain>
    </source>
</reference>
<evidence type="ECO:0008006" key="4">
    <source>
        <dbReference type="Google" id="ProtNLM"/>
    </source>
</evidence>
<evidence type="ECO:0000313" key="3">
    <source>
        <dbReference type="Proteomes" id="UP000637423"/>
    </source>
</evidence>
<protein>
    <recommendedName>
        <fullName evidence="4">Protein ImuA</fullName>
    </recommendedName>
</protein>
<dbReference type="EMBL" id="BMED01000006">
    <property type="protein sequence ID" value="GGC93541.1"/>
    <property type="molecule type" value="Genomic_DNA"/>
</dbReference>
<dbReference type="InterPro" id="IPR047610">
    <property type="entry name" value="ImuA_translesion"/>
</dbReference>
<dbReference type="InterPro" id="IPR027417">
    <property type="entry name" value="P-loop_NTPase"/>
</dbReference>
<feature type="region of interest" description="Disordered" evidence="1">
    <location>
        <begin position="224"/>
        <end position="246"/>
    </location>
</feature>
<evidence type="ECO:0000313" key="2">
    <source>
        <dbReference type="EMBL" id="GGC93541.1"/>
    </source>
</evidence>
<dbReference type="Proteomes" id="UP000637423">
    <property type="component" value="Unassembled WGS sequence"/>
</dbReference>
<comment type="caution">
    <text evidence="2">The sequence shown here is derived from an EMBL/GenBank/DDBJ whole genome shotgun (WGS) entry which is preliminary data.</text>
</comment>
<dbReference type="InterPro" id="IPR017166">
    <property type="entry name" value="UCP037290"/>
</dbReference>
<accession>A0A916UY48</accession>
<gene>
    <name evidence="2" type="ORF">GCM10011396_46040</name>
</gene>
<reference evidence="2" key="1">
    <citation type="journal article" date="2014" name="Int. J. Syst. Evol. Microbiol.">
        <title>Complete genome sequence of Corynebacterium casei LMG S-19264T (=DSM 44701T), isolated from a smear-ripened cheese.</title>
        <authorList>
            <consortium name="US DOE Joint Genome Institute (JGI-PGF)"/>
            <person name="Walter F."/>
            <person name="Albersmeier A."/>
            <person name="Kalinowski J."/>
            <person name="Ruckert C."/>
        </authorList>
    </citation>
    <scope>NUCLEOTIDE SEQUENCE</scope>
    <source>
        <strain evidence="2">CGMCC 1.10998</strain>
    </source>
</reference>